<accession>A0ABN6ABZ3</accession>
<evidence type="ECO:0000313" key="2">
    <source>
        <dbReference type="Proteomes" id="UP000465812"/>
    </source>
</evidence>
<organism evidence="1 2">
    <name type="scientific">Mycobacterium mantenii</name>
    <dbReference type="NCBI Taxonomy" id="560555"/>
    <lineage>
        <taxon>Bacteria</taxon>
        <taxon>Bacillati</taxon>
        <taxon>Actinomycetota</taxon>
        <taxon>Actinomycetes</taxon>
        <taxon>Mycobacteriales</taxon>
        <taxon>Mycobacteriaceae</taxon>
        <taxon>Mycobacterium</taxon>
        <taxon>Mycobacterium avium complex (MAC)</taxon>
    </lineage>
</organism>
<dbReference type="EMBL" id="AP022590">
    <property type="protein sequence ID" value="BBY39051.1"/>
    <property type="molecule type" value="Genomic_DNA"/>
</dbReference>
<evidence type="ECO:0000313" key="1">
    <source>
        <dbReference type="EMBL" id="BBY39051.1"/>
    </source>
</evidence>
<dbReference type="Proteomes" id="UP000465812">
    <property type="component" value="Chromosome"/>
</dbReference>
<proteinExistence type="predicted"/>
<protein>
    <submittedName>
        <fullName evidence="1">Uncharacterized protein</fullName>
    </submittedName>
</protein>
<name>A0ABN6ABZ3_MYCNT</name>
<keyword evidence="2" id="KW-1185">Reference proteome</keyword>
<reference evidence="1 2" key="1">
    <citation type="journal article" date="2019" name="Emerg. Microbes Infect.">
        <title>Comprehensive subspecies identification of 175 nontuberculous mycobacteria species based on 7547 genomic profiles.</title>
        <authorList>
            <person name="Matsumoto Y."/>
            <person name="Kinjo T."/>
            <person name="Motooka D."/>
            <person name="Nabeya D."/>
            <person name="Jung N."/>
            <person name="Uechi K."/>
            <person name="Horii T."/>
            <person name="Iida T."/>
            <person name="Fujita J."/>
            <person name="Nakamura S."/>
        </authorList>
    </citation>
    <scope>NUCLEOTIDE SEQUENCE [LARGE SCALE GENOMIC DNA]</scope>
    <source>
        <strain evidence="1 2">JCM 18113</strain>
    </source>
</reference>
<sequence length="99" mass="10273">MRIFCPATLLLPSLLLRPETGPGATGAPIGPANSGPIERCAGYCAAVYLSWSTGPRGRVCHPHAASSAAKIVAFKDGTGRARLDAGRMPDQAQTRLKAT</sequence>
<gene>
    <name evidence="1" type="ORF">MMAN_31850</name>
</gene>